<comment type="caution">
    <text evidence="1">The sequence shown here is derived from an EMBL/GenBank/DDBJ whole genome shotgun (WGS) entry which is preliminary data.</text>
</comment>
<organism evidence="1 2">
    <name type="scientific">Magnetospirillum molischianum DSM 120</name>
    <dbReference type="NCBI Taxonomy" id="1150626"/>
    <lineage>
        <taxon>Bacteria</taxon>
        <taxon>Pseudomonadati</taxon>
        <taxon>Pseudomonadota</taxon>
        <taxon>Alphaproteobacteria</taxon>
        <taxon>Rhodospirillales</taxon>
        <taxon>Rhodospirillaceae</taxon>
        <taxon>Magnetospirillum</taxon>
    </lineage>
</organism>
<dbReference type="eggNOG" id="COG0647">
    <property type="taxonomic scope" value="Bacteria"/>
</dbReference>
<proteinExistence type="predicted"/>
<name>H8FY77_MAGML</name>
<keyword evidence="2" id="KW-1185">Reference proteome</keyword>
<accession>H8FY77</accession>
<dbReference type="OrthoDB" id="954467at2"/>
<protein>
    <recommendedName>
        <fullName evidence="3">Polynucleotide kinase</fullName>
    </recommendedName>
</protein>
<reference evidence="1 2" key="1">
    <citation type="journal article" date="2012" name="J. Bacteriol.">
        <title>Draft Genome Sequence of the Purple Photosynthetic Bacterium Phaeospirillum molischianum DSM120, a Particularly Versatile Bacterium.</title>
        <authorList>
            <person name="Duquesne K."/>
            <person name="Prima V."/>
            <person name="Ji B."/>
            <person name="Rouy Z."/>
            <person name="Medigue C."/>
            <person name="Talla E."/>
            <person name="Sturgis J.N."/>
        </authorList>
    </citation>
    <scope>NUCLEOTIDE SEQUENCE [LARGE SCALE GENOMIC DNA]</scope>
    <source>
        <strain evidence="2">DSM120</strain>
    </source>
</reference>
<gene>
    <name evidence="1" type="ORF">PHAMO_80106</name>
</gene>
<dbReference type="RefSeq" id="WP_002731399.1">
    <property type="nucleotide sequence ID" value="NZ_CAHP01000060.1"/>
</dbReference>
<evidence type="ECO:0000313" key="1">
    <source>
        <dbReference type="EMBL" id="CCG43315.1"/>
    </source>
</evidence>
<evidence type="ECO:0000313" key="2">
    <source>
        <dbReference type="Proteomes" id="UP000004169"/>
    </source>
</evidence>
<dbReference type="AlphaFoldDB" id="H8FY77"/>
<dbReference type="EMBL" id="CAHP01000060">
    <property type="protein sequence ID" value="CCG43315.1"/>
    <property type="molecule type" value="Genomic_DNA"/>
</dbReference>
<dbReference type="Gene3D" id="3.40.50.1000">
    <property type="entry name" value="HAD superfamily/HAD-like"/>
    <property type="match status" value="1"/>
</dbReference>
<sequence>MGKQTICVDFDGVIHAYTSPWSGPAVISDGPVPGVIEWLVQMSEHFSVAIYSSRSKHEVGYEAMQEWLYEHMQAAGYGARQFAALKWPTEKPPAVLYIDDRAWRFDGPGTLPTPEQVQTFKPWNKAA</sequence>
<dbReference type="SUPFAM" id="SSF56784">
    <property type="entry name" value="HAD-like"/>
    <property type="match status" value="1"/>
</dbReference>
<dbReference type="STRING" id="1150626.PHAMO_80106"/>
<evidence type="ECO:0008006" key="3">
    <source>
        <dbReference type="Google" id="ProtNLM"/>
    </source>
</evidence>
<dbReference type="Proteomes" id="UP000004169">
    <property type="component" value="Unassembled WGS sequence"/>
</dbReference>
<dbReference type="InterPro" id="IPR036412">
    <property type="entry name" value="HAD-like_sf"/>
</dbReference>
<dbReference type="InterPro" id="IPR023214">
    <property type="entry name" value="HAD_sf"/>
</dbReference>